<dbReference type="InterPro" id="IPR006094">
    <property type="entry name" value="Oxid_FAD_bind_N"/>
</dbReference>
<dbReference type="GO" id="GO:0071949">
    <property type="term" value="F:FAD binding"/>
    <property type="evidence" value="ECO:0007669"/>
    <property type="project" value="InterPro"/>
</dbReference>
<keyword evidence="2" id="KW-0489">Methyltransferase</keyword>
<name>A0A8H4EGT7_9EURO</name>
<proteinExistence type="inferred from homology"/>
<keyword evidence="6" id="KW-1185">Reference proteome</keyword>
<dbReference type="InterPro" id="IPR029063">
    <property type="entry name" value="SAM-dependent_MTases_sf"/>
</dbReference>
<dbReference type="OrthoDB" id="659at2759"/>
<evidence type="ECO:0000313" key="6">
    <source>
        <dbReference type="Proteomes" id="UP000653565"/>
    </source>
</evidence>
<protein>
    <recommendedName>
        <fullName evidence="4">FAD-binding PCMH-type domain-containing protein</fullName>
    </recommendedName>
</protein>
<dbReference type="GO" id="GO:0032259">
    <property type="term" value="P:methylation"/>
    <property type="evidence" value="ECO:0007669"/>
    <property type="project" value="UniProtKB-KW"/>
</dbReference>
<evidence type="ECO:0000256" key="3">
    <source>
        <dbReference type="ARBA" id="ARBA00022679"/>
    </source>
</evidence>
<dbReference type="Pfam" id="PF01565">
    <property type="entry name" value="FAD_binding_4"/>
    <property type="match status" value="1"/>
</dbReference>
<feature type="domain" description="FAD-binding PCMH-type" evidence="4">
    <location>
        <begin position="13"/>
        <end position="197"/>
    </location>
</feature>
<dbReference type="NCBIfam" id="TIGR03439">
    <property type="entry name" value="methyl_EasF"/>
    <property type="match status" value="1"/>
</dbReference>
<gene>
    <name evidence="5" type="ORF">CNMCM6805_002153</name>
</gene>
<dbReference type="GO" id="GO:0016491">
    <property type="term" value="F:oxidoreductase activity"/>
    <property type="evidence" value="ECO:0007669"/>
    <property type="project" value="InterPro"/>
</dbReference>
<dbReference type="InterPro" id="IPR012951">
    <property type="entry name" value="BBE"/>
</dbReference>
<evidence type="ECO:0000256" key="1">
    <source>
        <dbReference type="ARBA" id="ARBA00005466"/>
    </source>
</evidence>
<accession>A0A8H4EGT7</accession>
<dbReference type="EMBL" id="JAAAPX010000152">
    <property type="protein sequence ID" value="KAF4228453.1"/>
    <property type="molecule type" value="Genomic_DNA"/>
</dbReference>
<dbReference type="GO" id="GO:0008168">
    <property type="term" value="F:methyltransferase activity"/>
    <property type="evidence" value="ECO:0007669"/>
    <property type="project" value="UniProtKB-KW"/>
</dbReference>
<dbReference type="InterPro" id="IPR051128">
    <property type="entry name" value="EgtD_Methyltrsf_superfamily"/>
</dbReference>
<organism evidence="5 6">
    <name type="scientific">Aspergillus fumigatiaffinis</name>
    <dbReference type="NCBI Taxonomy" id="340414"/>
    <lineage>
        <taxon>Eukaryota</taxon>
        <taxon>Fungi</taxon>
        <taxon>Dikarya</taxon>
        <taxon>Ascomycota</taxon>
        <taxon>Pezizomycotina</taxon>
        <taxon>Eurotiomycetes</taxon>
        <taxon>Eurotiomycetidae</taxon>
        <taxon>Eurotiales</taxon>
        <taxon>Aspergillaceae</taxon>
        <taxon>Aspergillus</taxon>
        <taxon>Aspergillus subgen. Fumigati</taxon>
    </lineage>
</organism>
<comment type="similarity">
    <text evidence="1">Belongs to the oxygen-dependent FAD-linked oxidoreductase family.</text>
</comment>
<keyword evidence="3" id="KW-0808">Transferase</keyword>
<evidence type="ECO:0000313" key="5">
    <source>
        <dbReference type="EMBL" id="KAF4228453.1"/>
    </source>
</evidence>
<dbReference type="SUPFAM" id="SSF56176">
    <property type="entry name" value="FAD-binding/transporter-associated domain-like"/>
    <property type="match status" value="1"/>
</dbReference>
<reference evidence="5" key="1">
    <citation type="journal article" date="2020" name="bioRxiv">
        <title>Genomic and phenotypic heterogeneity of clinical isolates of the human pathogens Aspergillus fumigatus, Aspergillus lentulus and Aspergillus fumigatiaffinis.</title>
        <authorList>
            <person name="dos Santos R.A.C."/>
            <person name="Steenwyk J.L."/>
            <person name="Rivero-Menendez O."/>
            <person name="Mead M.E."/>
            <person name="Silva L.P."/>
            <person name="Bastos R.W."/>
            <person name="Alastruey-Izquierdo A."/>
            <person name="Goldman G.H."/>
            <person name="Rokas A."/>
        </authorList>
    </citation>
    <scope>NUCLEOTIDE SEQUENCE</scope>
    <source>
        <strain evidence="5">CNM-CM6805</strain>
    </source>
</reference>
<reference evidence="5" key="2">
    <citation type="submission" date="2020-04" db="EMBL/GenBank/DDBJ databases">
        <authorList>
            <person name="Santos R.A.C."/>
            <person name="Steenwyk J.L."/>
            <person name="Rivero-Menendez O."/>
            <person name="Mead M.E."/>
            <person name="Silva L.P."/>
            <person name="Bastos R.W."/>
            <person name="Alastruey-Izquierdo A."/>
            <person name="Goldman G.H."/>
            <person name="Rokas A."/>
        </authorList>
    </citation>
    <scope>NUCLEOTIDE SEQUENCE</scope>
    <source>
        <strain evidence="5">CNM-CM6805</strain>
    </source>
</reference>
<dbReference type="InterPro" id="IPR017805">
    <property type="entry name" value="SAM_MeTrfase_EasF-type_put"/>
</dbReference>
<dbReference type="Pfam" id="PF08031">
    <property type="entry name" value="BBE"/>
    <property type="match status" value="1"/>
</dbReference>
<dbReference type="Gene3D" id="3.30.465.10">
    <property type="match status" value="1"/>
</dbReference>
<dbReference type="Pfam" id="PF10017">
    <property type="entry name" value="Methyltransf_33"/>
    <property type="match status" value="1"/>
</dbReference>
<dbReference type="InterPro" id="IPR016169">
    <property type="entry name" value="FAD-bd_PCMH_sub2"/>
</dbReference>
<evidence type="ECO:0000256" key="2">
    <source>
        <dbReference type="ARBA" id="ARBA00022603"/>
    </source>
</evidence>
<dbReference type="Proteomes" id="UP000653565">
    <property type="component" value="Unassembled WGS sequence"/>
</dbReference>
<dbReference type="AlphaFoldDB" id="A0A8H4EGT7"/>
<dbReference type="PANTHER" id="PTHR43397">
    <property type="entry name" value="ERGOTHIONEINE BIOSYNTHESIS PROTEIN 1"/>
    <property type="match status" value="1"/>
</dbReference>
<sequence>MCHAHSPRDAPCHQGRIPLYSAAVESVDHVQAAVRFARRHRLRLVVRNTGHDTAGRSSGSDSFQIHSHRMKHIEYHDNFRAADSDIDQGPAVSVGAGVILGEVYARGARDGWVVVGGECPTVGAAGGFLQGGGVSSFLSFVDGLAVDNVLEFEVVTAKGEVVLANNHRNPDLFWALRGGGGSTFGLVTRATMRVQRNVPVCVSEIVVSGNRTNPLLWTRGVAGLFSILRSFNKQGIPGQFILQPLSEHQVNANLTLYSINTNDTKQGTENIQSIEKVLESTNLPFSLSSRCLPKVSDVLRTGPDILPTNYGILTGSVLVSEDLFNSEHGPLYLANQLKQFPMKPGDLLFTSNLGGNVTVDTKKNHMGTAMHPAWREAAHLINFVCSVSTPTAHEKARALKELHSIQMPKLYDMEPSFKVSYRNLGDPLESDAPQVYWGPNYKRLLEIKRKWDRESLFFSQLGVGSEGCTEGIRHWNQHSHAADFYPRLEELRILKAEASRMAGSIAENSVIVDMGSASMDKVLLLLDALEEQKKYVTYYALDLSYSELASNLQAIPLDRFHYVRFAALHGTFDDGLHWLKNTPAVQRLPHCILLFGLTIGNYSRENAAGFLRNIAQSALSSLPAQSSIVVSLDSCKLPTKILRAYTADGVVPFALASLGYANSLFHPEGNGKVFNEEDWYFHSEWNYALGRHEASLITRSKDVQLGTPLQNVIVRRDEKVRFGCSYKYDGEEQRQLFCSAGLRNTAVWTTPDCDVAFYELKLLPN</sequence>
<dbReference type="PANTHER" id="PTHR43397:SF1">
    <property type="entry name" value="ERGOTHIONEINE BIOSYNTHESIS PROTEIN 1"/>
    <property type="match status" value="1"/>
</dbReference>
<evidence type="ECO:0000259" key="4">
    <source>
        <dbReference type="PROSITE" id="PS51387"/>
    </source>
</evidence>
<dbReference type="InterPro" id="IPR019257">
    <property type="entry name" value="MeTrfase_dom"/>
</dbReference>
<dbReference type="InterPro" id="IPR016166">
    <property type="entry name" value="FAD-bd_PCMH"/>
</dbReference>
<comment type="caution">
    <text evidence="5">The sequence shown here is derived from an EMBL/GenBank/DDBJ whole genome shotgun (WGS) entry which is preliminary data.</text>
</comment>
<dbReference type="Gene3D" id="3.40.50.150">
    <property type="entry name" value="Vaccinia Virus protein VP39"/>
    <property type="match status" value="1"/>
</dbReference>
<dbReference type="PROSITE" id="PS51387">
    <property type="entry name" value="FAD_PCMH"/>
    <property type="match status" value="1"/>
</dbReference>
<dbReference type="InterPro" id="IPR036318">
    <property type="entry name" value="FAD-bd_PCMH-like_sf"/>
</dbReference>